<keyword evidence="1" id="KW-1133">Transmembrane helix</keyword>
<dbReference type="GeneID" id="18923491"/>
<feature type="transmembrane region" description="Helical" evidence="1">
    <location>
        <begin position="55"/>
        <end position="77"/>
    </location>
</feature>
<feature type="transmembrane region" description="Helical" evidence="1">
    <location>
        <begin position="89"/>
        <end position="116"/>
    </location>
</feature>
<name>F4RTF1_MELLP</name>
<dbReference type="HOGENOM" id="CLU_1321151_0_0_1"/>
<dbReference type="KEGG" id="mlr:MELLADRAFT_108541"/>
<feature type="transmembrane region" description="Helical" evidence="1">
    <location>
        <begin position="12"/>
        <end position="35"/>
    </location>
</feature>
<proteinExistence type="predicted"/>
<keyword evidence="1" id="KW-0812">Transmembrane</keyword>
<accession>F4RTF1</accession>
<dbReference type="OrthoDB" id="10333041at2759"/>
<dbReference type="Proteomes" id="UP000001072">
    <property type="component" value="Unassembled WGS sequence"/>
</dbReference>
<dbReference type="EMBL" id="GL883119">
    <property type="protein sequence ID" value="EGG04350.1"/>
    <property type="molecule type" value="Genomic_DNA"/>
</dbReference>
<sequence length="208" mass="22331">MSQTPDRNLRVFLMFLTICISVVIFILSARGWRILRDAREYFERAVPNGIELDAYDLIAVTGALVAVAGFASLISLASSVVVCAGSAGFISAFMFLLTAVAMLGALAVAIALTVIITTHHPYINASPLINPGLIYRLISTSPITADYTEINVVTAYTLMSWFLWIILIISFGFEAKALHGANQMKGMQTGSKRSVVVPAHQGLGGHAV</sequence>
<protein>
    <submittedName>
        <fullName evidence="2">Uncharacterized protein</fullName>
    </submittedName>
</protein>
<feature type="transmembrane region" description="Helical" evidence="1">
    <location>
        <begin position="161"/>
        <end position="178"/>
    </location>
</feature>
<dbReference type="VEuPathDB" id="FungiDB:MELLADRAFT_108541"/>
<evidence type="ECO:0000256" key="1">
    <source>
        <dbReference type="SAM" id="Phobius"/>
    </source>
</evidence>
<gene>
    <name evidence="2" type="ORF">MELLADRAFT_108541</name>
</gene>
<keyword evidence="3" id="KW-1185">Reference proteome</keyword>
<keyword evidence="1" id="KW-0472">Membrane</keyword>
<evidence type="ECO:0000313" key="3">
    <source>
        <dbReference type="Proteomes" id="UP000001072"/>
    </source>
</evidence>
<dbReference type="RefSeq" id="XP_007412479.1">
    <property type="nucleotide sequence ID" value="XM_007412417.1"/>
</dbReference>
<dbReference type="AlphaFoldDB" id="F4RTF1"/>
<reference evidence="3" key="1">
    <citation type="journal article" date="2011" name="Proc. Natl. Acad. Sci. U.S.A.">
        <title>Obligate biotrophy features unraveled by the genomic analysis of rust fungi.</title>
        <authorList>
            <person name="Duplessis S."/>
            <person name="Cuomo C.A."/>
            <person name="Lin Y.-C."/>
            <person name="Aerts A."/>
            <person name="Tisserant E."/>
            <person name="Veneault-Fourrey C."/>
            <person name="Joly D.L."/>
            <person name="Hacquard S."/>
            <person name="Amselem J."/>
            <person name="Cantarel B.L."/>
            <person name="Chiu R."/>
            <person name="Coutinho P.M."/>
            <person name="Feau N."/>
            <person name="Field M."/>
            <person name="Frey P."/>
            <person name="Gelhaye E."/>
            <person name="Goldberg J."/>
            <person name="Grabherr M.G."/>
            <person name="Kodira C.D."/>
            <person name="Kohler A."/>
            <person name="Kuees U."/>
            <person name="Lindquist E.A."/>
            <person name="Lucas S.M."/>
            <person name="Mago R."/>
            <person name="Mauceli E."/>
            <person name="Morin E."/>
            <person name="Murat C."/>
            <person name="Pangilinan J.L."/>
            <person name="Park R."/>
            <person name="Pearson M."/>
            <person name="Quesneville H."/>
            <person name="Rouhier N."/>
            <person name="Sakthikumar S."/>
            <person name="Salamov A.A."/>
            <person name="Schmutz J."/>
            <person name="Selles B."/>
            <person name="Shapiro H."/>
            <person name="Tanguay P."/>
            <person name="Tuskan G.A."/>
            <person name="Henrissat B."/>
            <person name="Van de Peer Y."/>
            <person name="Rouze P."/>
            <person name="Ellis J.G."/>
            <person name="Dodds P.N."/>
            <person name="Schein J.E."/>
            <person name="Zhong S."/>
            <person name="Hamelin R.C."/>
            <person name="Grigoriev I.V."/>
            <person name="Szabo L.J."/>
            <person name="Martin F."/>
        </authorList>
    </citation>
    <scope>NUCLEOTIDE SEQUENCE [LARGE SCALE GENOMIC DNA]</scope>
    <source>
        <strain evidence="3">98AG31 / pathotype 3-4-7</strain>
    </source>
</reference>
<dbReference type="InParanoid" id="F4RTF1"/>
<organism evidence="3">
    <name type="scientific">Melampsora larici-populina (strain 98AG31 / pathotype 3-4-7)</name>
    <name type="common">Poplar leaf rust fungus</name>
    <dbReference type="NCBI Taxonomy" id="747676"/>
    <lineage>
        <taxon>Eukaryota</taxon>
        <taxon>Fungi</taxon>
        <taxon>Dikarya</taxon>
        <taxon>Basidiomycota</taxon>
        <taxon>Pucciniomycotina</taxon>
        <taxon>Pucciniomycetes</taxon>
        <taxon>Pucciniales</taxon>
        <taxon>Melampsoraceae</taxon>
        <taxon>Melampsora</taxon>
    </lineage>
</organism>
<evidence type="ECO:0000313" key="2">
    <source>
        <dbReference type="EMBL" id="EGG04350.1"/>
    </source>
</evidence>